<name>A0A382YP15_9ZZZZ</name>
<organism evidence="4">
    <name type="scientific">marine metagenome</name>
    <dbReference type="NCBI Taxonomy" id="408172"/>
    <lineage>
        <taxon>unclassified sequences</taxon>
        <taxon>metagenomes</taxon>
        <taxon>ecological metagenomes</taxon>
    </lineage>
</organism>
<protein>
    <recommendedName>
        <fullName evidence="3">FMN hydroxy acid dehydrogenase domain-containing protein</fullName>
    </recommendedName>
</protein>
<sequence>MVPSVLNDVSNVDMSTTVLGEKIDFPLFPAATAMHRLYHHEGERASAKAVEKMGTIFGTSTMGTVSIEEIAKVNKGPKLFQLYIHKDRGLTDNLLERCKKAGFSSMCLTVDTVVAGNRERDRR</sequence>
<evidence type="ECO:0000256" key="2">
    <source>
        <dbReference type="ARBA" id="ARBA00023002"/>
    </source>
</evidence>
<dbReference type="EMBL" id="UINC01177239">
    <property type="protein sequence ID" value="SVD84771.1"/>
    <property type="molecule type" value="Genomic_DNA"/>
</dbReference>
<dbReference type="Pfam" id="PF01070">
    <property type="entry name" value="FMN_dh"/>
    <property type="match status" value="1"/>
</dbReference>
<dbReference type="InterPro" id="IPR037396">
    <property type="entry name" value="FMN_HAD"/>
</dbReference>
<reference evidence="4" key="1">
    <citation type="submission" date="2018-05" db="EMBL/GenBank/DDBJ databases">
        <authorList>
            <person name="Lanie J.A."/>
            <person name="Ng W.-L."/>
            <person name="Kazmierczak K.M."/>
            <person name="Andrzejewski T.M."/>
            <person name="Davidsen T.M."/>
            <person name="Wayne K.J."/>
            <person name="Tettelin H."/>
            <person name="Glass J.I."/>
            <person name="Rusch D."/>
            <person name="Podicherti R."/>
            <person name="Tsui H.-C.T."/>
            <person name="Winkler M.E."/>
        </authorList>
    </citation>
    <scope>NUCLEOTIDE SEQUENCE</scope>
</reference>
<gene>
    <name evidence="4" type="ORF">METZ01_LOCUS437625</name>
</gene>
<proteinExistence type="predicted"/>
<dbReference type="PANTHER" id="PTHR10578:SF149">
    <property type="entry name" value="2-HYDROXYACID OXIDASE 2"/>
    <property type="match status" value="1"/>
</dbReference>
<evidence type="ECO:0000259" key="3">
    <source>
        <dbReference type="PROSITE" id="PS51349"/>
    </source>
</evidence>
<dbReference type="PROSITE" id="PS51349">
    <property type="entry name" value="FMN_HYDROXY_ACID_DH_2"/>
    <property type="match status" value="1"/>
</dbReference>
<dbReference type="PANTHER" id="PTHR10578">
    <property type="entry name" value="S -2-HYDROXY-ACID OXIDASE-RELATED"/>
    <property type="match status" value="1"/>
</dbReference>
<keyword evidence="2" id="KW-0560">Oxidoreductase</keyword>
<feature type="domain" description="FMN hydroxy acid dehydrogenase" evidence="3">
    <location>
        <begin position="1"/>
        <end position="123"/>
    </location>
</feature>
<dbReference type="GO" id="GO:0016491">
    <property type="term" value="F:oxidoreductase activity"/>
    <property type="evidence" value="ECO:0007669"/>
    <property type="project" value="UniProtKB-KW"/>
</dbReference>
<dbReference type="SUPFAM" id="SSF51395">
    <property type="entry name" value="FMN-linked oxidoreductases"/>
    <property type="match status" value="1"/>
</dbReference>
<dbReference type="InterPro" id="IPR000262">
    <property type="entry name" value="FMN-dep_DH"/>
</dbReference>
<accession>A0A382YP15</accession>
<feature type="non-terminal residue" evidence="4">
    <location>
        <position position="123"/>
    </location>
</feature>
<evidence type="ECO:0000256" key="1">
    <source>
        <dbReference type="ARBA" id="ARBA00001917"/>
    </source>
</evidence>
<comment type="cofactor">
    <cofactor evidence="1">
        <name>FMN</name>
        <dbReference type="ChEBI" id="CHEBI:58210"/>
    </cofactor>
</comment>
<dbReference type="Gene3D" id="3.20.20.70">
    <property type="entry name" value="Aldolase class I"/>
    <property type="match status" value="1"/>
</dbReference>
<dbReference type="AlphaFoldDB" id="A0A382YP15"/>
<evidence type="ECO:0000313" key="4">
    <source>
        <dbReference type="EMBL" id="SVD84771.1"/>
    </source>
</evidence>
<dbReference type="InterPro" id="IPR013785">
    <property type="entry name" value="Aldolase_TIM"/>
</dbReference>